<organism evidence="12">
    <name type="scientific">Thelazia callipaeda</name>
    <name type="common">Oriental eyeworm</name>
    <name type="synonym">Parasitic nematode</name>
    <dbReference type="NCBI Taxonomy" id="103827"/>
    <lineage>
        <taxon>Eukaryota</taxon>
        <taxon>Metazoa</taxon>
        <taxon>Ecdysozoa</taxon>
        <taxon>Nematoda</taxon>
        <taxon>Chromadorea</taxon>
        <taxon>Rhabditida</taxon>
        <taxon>Spirurina</taxon>
        <taxon>Spiruromorpha</taxon>
        <taxon>Thelazioidea</taxon>
        <taxon>Thelaziidae</taxon>
        <taxon>Thelazia</taxon>
    </lineage>
</organism>
<dbReference type="PANTHER" id="PTHR22907">
    <property type="entry name" value="GH04558P"/>
    <property type="match status" value="1"/>
</dbReference>
<dbReference type="InterPro" id="IPR057475">
    <property type="entry name" value="CUT_C"/>
</dbReference>
<keyword evidence="4 8" id="KW-0812">Transmembrane</keyword>
<name>A0A0N5CXS9_THECL</name>
<keyword evidence="11" id="KW-1185">Reference proteome</keyword>
<reference evidence="12" key="1">
    <citation type="submission" date="2017-02" db="UniProtKB">
        <authorList>
            <consortium name="WormBaseParasite"/>
        </authorList>
    </citation>
    <scope>IDENTIFICATION</scope>
</reference>
<sequence length="656" mass="73783">MIEYVSSIAIDNDIIGDPDIECLDEEIRIFVKTRKIFNGRIYAKGKADTPACSKDDFAQERTKKPHMVLQFGTCGMKSLRSVDPRGMYYGVTVVISFHTIFITKVDQAFHVKCFFEEASRGLTAALGVSMIATTEVEARHAIPGCSYSIHASSIDDLDAGRPAGPLIKYARVGDRVLHQWHCDDEMFGILINNCYVTDGFSKRAEVIDSNGCSIDPILITGIRYSADLQRAYGESMVFKFADRPGVWFFCQIQMCMKKAGMCNGITPPTCSSTKKTGTTNFLPDPEWTDISDETRASDVVMVTAQPSINEKLKQQKLEAVMSEYEMAPTKNEYFDAKDNQHESTRIVESQVTYNNEESTTMVHHSKEDSWISRTQASVILTTKPVLEILTSDTDEYDSEQKTDSREVEKSVEQKVYQENAGDVTTIPLNLNDLLANLPDGMNADSLQRIFYDSVQDRRALMRNSNLKMNKARDKQTQGSKADARKKFTDVMTNNNFGDKLKSVQVSWGSSRLSDQPLSETFLQPQIQTDNILSISSKAKPDQYYTDSKQVYTQTTAPLIAGQLIIYDLDEESPTASELYRKEAVTTKINCAISRQGLLILISCLGSISATLFIITFFLYLRLSKYTRYYKEPPLTSTRLESSTAHIKKFSTNFALR</sequence>
<dbReference type="InterPro" id="IPR056953">
    <property type="entry name" value="CUT_N"/>
</dbReference>
<dbReference type="Pfam" id="PF25301">
    <property type="entry name" value="CUT_C"/>
    <property type="match status" value="1"/>
</dbReference>
<dbReference type="OrthoDB" id="6139674at2759"/>
<dbReference type="EMBL" id="UYYF01004326">
    <property type="protein sequence ID" value="VDN02424.1"/>
    <property type="molecule type" value="Genomic_DNA"/>
</dbReference>
<dbReference type="InterPro" id="IPR001507">
    <property type="entry name" value="ZP_dom"/>
</dbReference>
<evidence type="ECO:0000256" key="3">
    <source>
        <dbReference type="ARBA" id="ARBA00022475"/>
    </source>
</evidence>
<feature type="transmembrane region" description="Helical" evidence="8">
    <location>
        <begin position="597"/>
        <end position="620"/>
    </location>
</feature>
<evidence type="ECO:0000256" key="6">
    <source>
        <dbReference type="ARBA" id="ARBA00022989"/>
    </source>
</evidence>
<dbReference type="AlphaFoldDB" id="A0A0N5CXS9"/>
<dbReference type="STRING" id="103827.A0A0N5CXS9"/>
<evidence type="ECO:0000313" key="12">
    <source>
        <dbReference type="WBParaSite" id="TCLT_0000522201-mRNA-1"/>
    </source>
</evidence>
<evidence type="ECO:0000256" key="1">
    <source>
        <dbReference type="ARBA" id="ARBA00004251"/>
    </source>
</evidence>
<dbReference type="Pfam" id="PF25057">
    <property type="entry name" value="CUT_N"/>
    <property type="match status" value="1"/>
</dbReference>
<dbReference type="SMART" id="SM00241">
    <property type="entry name" value="ZP"/>
    <property type="match status" value="1"/>
</dbReference>
<keyword evidence="7 8" id="KW-0472">Membrane</keyword>
<dbReference type="WBParaSite" id="TCLT_0000522201-mRNA-1">
    <property type="protein sequence ID" value="TCLT_0000522201-mRNA-1"/>
    <property type="gene ID" value="TCLT_0000522201"/>
</dbReference>
<keyword evidence="2" id="KW-0193">Cuticle</keyword>
<dbReference type="Proteomes" id="UP000276776">
    <property type="component" value="Unassembled WGS sequence"/>
</dbReference>
<proteinExistence type="predicted"/>
<reference evidence="10 11" key="2">
    <citation type="submission" date="2018-11" db="EMBL/GenBank/DDBJ databases">
        <authorList>
            <consortium name="Pathogen Informatics"/>
        </authorList>
    </citation>
    <scope>NUCLEOTIDE SEQUENCE [LARGE SCALE GENOMIC DNA]</scope>
</reference>
<keyword evidence="5" id="KW-0732">Signal</keyword>
<evidence type="ECO:0000256" key="2">
    <source>
        <dbReference type="ARBA" id="ARBA00022460"/>
    </source>
</evidence>
<protein>
    <submittedName>
        <fullName evidence="12">ZP domain-containing protein</fullName>
    </submittedName>
</protein>
<evidence type="ECO:0000256" key="5">
    <source>
        <dbReference type="ARBA" id="ARBA00022729"/>
    </source>
</evidence>
<dbReference type="InterPro" id="IPR051962">
    <property type="entry name" value="Cuticlin"/>
</dbReference>
<accession>A0A0N5CXS9</accession>
<evidence type="ECO:0000259" key="9">
    <source>
        <dbReference type="PROSITE" id="PS51034"/>
    </source>
</evidence>
<evidence type="ECO:0000256" key="8">
    <source>
        <dbReference type="SAM" id="Phobius"/>
    </source>
</evidence>
<comment type="subcellular location">
    <subcellularLocation>
        <location evidence="1">Cell membrane</location>
        <topology evidence="1">Single-pass type I membrane protein</topology>
    </subcellularLocation>
</comment>
<keyword evidence="6 8" id="KW-1133">Transmembrane helix</keyword>
<evidence type="ECO:0000256" key="4">
    <source>
        <dbReference type="ARBA" id="ARBA00022692"/>
    </source>
</evidence>
<gene>
    <name evidence="10" type="ORF">TCLT_LOCUS5211</name>
</gene>
<evidence type="ECO:0000313" key="10">
    <source>
        <dbReference type="EMBL" id="VDN02424.1"/>
    </source>
</evidence>
<feature type="domain" description="ZP" evidence="9">
    <location>
        <begin position="21"/>
        <end position="269"/>
    </location>
</feature>
<dbReference type="GO" id="GO:0005886">
    <property type="term" value="C:plasma membrane"/>
    <property type="evidence" value="ECO:0007669"/>
    <property type="project" value="UniProtKB-SubCell"/>
</dbReference>
<dbReference type="PROSITE" id="PS51034">
    <property type="entry name" value="ZP_2"/>
    <property type="match status" value="1"/>
</dbReference>
<dbReference type="GO" id="GO:0042302">
    <property type="term" value="F:structural constituent of cuticle"/>
    <property type="evidence" value="ECO:0007669"/>
    <property type="project" value="UniProtKB-KW"/>
</dbReference>
<keyword evidence="3" id="KW-1003">Cell membrane</keyword>
<dbReference type="PANTHER" id="PTHR22907:SF24">
    <property type="entry name" value="ZP DOMAIN-CONTAINING PROTEIN"/>
    <property type="match status" value="1"/>
</dbReference>
<evidence type="ECO:0000313" key="11">
    <source>
        <dbReference type="Proteomes" id="UP000276776"/>
    </source>
</evidence>
<evidence type="ECO:0000256" key="7">
    <source>
        <dbReference type="ARBA" id="ARBA00023136"/>
    </source>
</evidence>